<dbReference type="PANTHER" id="PTHR43418">
    <property type="entry name" value="MULTIFUNCTIONAL TRYPTOPHAN BIOSYNTHESIS PROTEIN-RELATED"/>
    <property type="match status" value="1"/>
</dbReference>
<dbReference type="NCBIfam" id="NF009475">
    <property type="entry name" value="PRK12838.1"/>
    <property type="match status" value="1"/>
</dbReference>
<dbReference type="Proteomes" id="UP001232343">
    <property type="component" value="Unassembled WGS sequence"/>
</dbReference>
<evidence type="ECO:0000256" key="5">
    <source>
        <dbReference type="ARBA" id="ARBA00048816"/>
    </source>
</evidence>
<protein>
    <recommendedName>
        <fullName evidence="3">carbamoyl-phosphate synthase (glutamine-hydrolyzing)</fullName>
        <ecNumber evidence="3">6.3.5.5</ecNumber>
    </recommendedName>
</protein>
<organism evidence="7 8">
    <name type="scientific">Lederbergia wuyishanensis</name>
    <dbReference type="NCBI Taxonomy" id="1347903"/>
    <lineage>
        <taxon>Bacteria</taxon>
        <taxon>Bacillati</taxon>
        <taxon>Bacillota</taxon>
        <taxon>Bacilli</taxon>
        <taxon>Bacillales</taxon>
        <taxon>Bacillaceae</taxon>
        <taxon>Lederbergia</taxon>
    </lineage>
</organism>
<proteinExistence type="inferred from homology"/>
<dbReference type="SUPFAM" id="SSF52021">
    <property type="entry name" value="Carbamoyl phosphate synthetase, small subunit N-terminal domain"/>
    <property type="match status" value="1"/>
</dbReference>
<comment type="catalytic activity">
    <reaction evidence="5">
        <text>hydrogencarbonate + L-glutamine + 2 ATP + H2O = carbamoyl phosphate + L-glutamate + 2 ADP + phosphate + 2 H(+)</text>
        <dbReference type="Rhea" id="RHEA:18633"/>
        <dbReference type="ChEBI" id="CHEBI:15377"/>
        <dbReference type="ChEBI" id="CHEBI:15378"/>
        <dbReference type="ChEBI" id="CHEBI:17544"/>
        <dbReference type="ChEBI" id="CHEBI:29985"/>
        <dbReference type="ChEBI" id="CHEBI:30616"/>
        <dbReference type="ChEBI" id="CHEBI:43474"/>
        <dbReference type="ChEBI" id="CHEBI:58228"/>
        <dbReference type="ChEBI" id="CHEBI:58359"/>
        <dbReference type="ChEBI" id="CHEBI:456216"/>
        <dbReference type="EC" id="6.3.5.5"/>
    </reaction>
</comment>
<dbReference type="RefSeq" id="WP_244679995.1">
    <property type="nucleotide sequence ID" value="NZ_JALIRM010000001.1"/>
</dbReference>
<gene>
    <name evidence="7" type="ORF">J2S14_000564</name>
</gene>
<dbReference type="PRINTS" id="PR00099">
    <property type="entry name" value="CPSGATASE"/>
</dbReference>
<dbReference type="Pfam" id="PF00117">
    <property type="entry name" value="GATase"/>
    <property type="match status" value="1"/>
</dbReference>
<feature type="domain" description="Carbamoyl-phosphate synthase small subunit N-terminal" evidence="6">
    <location>
        <begin position="2"/>
        <end position="134"/>
    </location>
</feature>
<keyword evidence="8" id="KW-1185">Reference proteome</keyword>
<evidence type="ECO:0000313" key="7">
    <source>
        <dbReference type="EMBL" id="MDQ0341771.1"/>
    </source>
</evidence>
<dbReference type="Gene3D" id="3.50.30.20">
    <property type="entry name" value="Carbamoyl-phosphate synthase small subunit, N-terminal domain"/>
    <property type="match status" value="1"/>
</dbReference>
<evidence type="ECO:0000256" key="1">
    <source>
        <dbReference type="ARBA" id="ARBA00005077"/>
    </source>
</evidence>
<sequence>MMEGIINLSNGVSYTGHWHGEKTECSGEMIFYTGMGNLLEFISDPAVKGKIVLATYPNILNCYIDQEKLESDDIQIAGLVIQQEYGEFSVSMKKWLTVFKEKCIPVMTGMDTRSIIKQLLKVGEVPITMKANVGDLISSAKQVKELSTSTYKTINSNGKTHVVLIDFFVKNSLIKWLIKSDYKITIVPAEVTAEKVKALKPDGIVFSGGTGNPSSYKNCYPEYREIAKEYPTMAFGLGHQILAEAFGAHVEKMKWGHRNFKHPIIHVESKEVYMSNQNHCYSVLEEGLEATGFIVSYQSIQDKSIEGLSHKIYPITTYQFHPDGKNPKLEKIIICAFSNQVKQAKGVNIYA</sequence>
<keyword evidence="7" id="KW-0436">Ligase</keyword>
<comment type="similarity">
    <text evidence="2">Belongs to the CarA family.</text>
</comment>
<dbReference type="InterPro" id="IPR017926">
    <property type="entry name" value="GATASE"/>
</dbReference>
<dbReference type="EMBL" id="JAUSUO010000001">
    <property type="protein sequence ID" value="MDQ0341771.1"/>
    <property type="molecule type" value="Genomic_DNA"/>
</dbReference>
<dbReference type="EC" id="6.3.5.5" evidence="3"/>
<dbReference type="Gene3D" id="3.40.50.880">
    <property type="match status" value="1"/>
</dbReference>
<dbReference type="InterPro" id="IPR036480">
    <property type="entry name" value="CarbP_synth_ssu_N_sf"/>
</dbReference>
<name>A0ABU0D054_9BACI</name>
<evidence type="ECO:0000256" key="4">
    <source>
        <dbReference type="ARBA" id="ARBA00022962"/>
    </source>
</evidence>
<dbReference type="InterPro" id="IPR002474">
    <property type="entry name" value="CarbamoylP_synth_ssu_N"/>
</dbReference>
<dbReference type="SMART" id="SM01097">
    <property type="entry name" value="CPSase_sm_chain"/>
    <property type="match status" value="1"/>
</dbReference>
<dbReference type="InterPro" id="IPR029062">
    <property type="entry name" value="Class_I_gatase-like"/>
</dbReference>
<comment type="pathway">
    <text evidence="1">Amino-acid biosynthesis; L-arginine biosynthesis; carbamoyl phosphate from bicarbonate: step 1/1.</text>
</comment>
<dbReference type="Pfam" id="PF00988">
    <property type="entry name" value="CPSase_sm_chain"/>
    <property type="match status" value="1"/>
</dbReference>
<evidence type="ECO:0000256" key="2">
    <source>
        <dbReference type="ARBA" id="ARBA00007800"/>
    </source>
</evidence>
<dbReference type="GO" id="GO:0004088">
    <property type="term" value="F:carbamoyl-phosphate synthase (glutamine-hydrolyzing) activity"/>
    <property type="evidence" value="ECO:0007669"/>
    <property type="project" value="UniProtKB-EC"/>
</dbReference>
<keyword evidence="4" id="KW-0315">Glutamine amidotransferase</keyword>
<reference evidence="7 8" key="1">
    <citation type="submission" date="2023-07" db="EMBL/GenBank/DDBJ databases">
        <title>Genomic Encyclopedia of Type Strains, Phase IV (KMG-IV): sequencing the most valuable type-strain genomes for metagenomic binning, comparative biology and taxonomic classification.</title>
        <authorList>
            <person name="Goeker M."/>
        </authorList>
    </citation>
    <scope>NUCLEOTIDE SEQUENCE [LARGE SCALE GENOMIC DNA]</scope>
    <source>
        <strain evidence="7 8">DSM 27848</strain>
    </source>
</reference>
<evidence type="ECO:0000259" key="6">
    <source>
        <dbReference type="SMART" id="SM01097"/>
    </source>
</evidence>
<dbReference type="PANTHER" id="PTHR43418:SF7">
    <property type="entry name" value="CARBAMOYL-PHOSPHATE SYNTHASE SMALL CHAIN"/>
    <property type="match status" value="1"/>
</dbReference>
<dbReference type="PROSITE" id="PS51273">
    <property type="entry name" value="GATASE_TYPE_1"/>
    <property type="match status" value="1"/>
</dbReference>
<dbReference type="InterPro" id="IPR050472">
    <property type="entry name" value="Anth_synth/Amidotransfase"/>
</dbReference>
<comment type="caution">
    <text evidence="7">The sequence shown here is derived from an EMBL/GenBank/DDBJ whole genome shotgun (WGS) entry which is preliminary data.</text>
</comment>
<evidence type="ECO:0000313" key="8">
    <source>
        <dbReference type="Proteomes" id="UP001232343"/>
    </source>
</evidence>
<evidence type="ECO:0000256" key="3">
    <source>
        <dbReference type="ARBA" id="ARBA00012738"/>
    </source>
</evidence>
<dbReference type="SUPFAM" id="SSF52317">
    <property type="entry name" value="Class I glutamine amidotransferase-like"/>
    <property type="match status" value="1"/>
</dbReference>
<accession>A0ABU0D054</accession>